<proteinExistence type="predicted"/>
<protein>
    <recommendedName>
        <fullName evidence="4">DUF4358 domain-containing protein</fullName>
    </recommendedName>
</protein>
<evidence type="ECO:0000256" key="1">
    <source>
        <dbReference type="SAM" id="SignalP"/>
    </source>
</evidence>
<organism evidence="2 3">
    <name type="scientific">Intestinimonas butyriciproducens</name>
    <dbReference type="NCBI Taxonomy" id="1297617"/>
    <lineage>
        <taxon>Bacteria</taxon>
        <taxon>Bacillati</taxon>
        <taxon>Bacillota</taxon>
        <taxon>Clostridia</taxon>
        <taxon>Eubacteriales</taxon>
        <taxon>Intestinimonas</taxon>
    </lineage>
</organism>
<accession>A0A0S2VZZ5</accession>
<reference evidence="2 3" key="1">
    <citation type="journal article" date="2015" name="Nat. Commun.">
        <title>Production of butyrate from lysine and the Amadori product fructoselysine by a human gut commensal.</title>
        <authorList>
            <person name="Bui T.P."/>
            <person name="Ritari J."/>
            <person name="Boeren S."/>
            <person name="de Waard P."/>
            <person name="Plugge C.M."/>
            <person name="de Vos W.M."/>
        </authorList>
    </citation>
    <scope>NUCLEOTIDE SEQUENCE [LARGE SCALE GENOMIC DNA]</scope>
    <source>
        <strain evidence="2 3">AF211</strain>
    </source>
</reference>
<dbReference type="PROSITE" id="PS51257">
    <property type="entry name" value="PROKAR_LIPOPROTEIN"/>
    <property type="match status" value="1"/>
</dbReference>
<dbReference type="InterPro" id="IPR025648">
    <property type="entry name" value="DUF4358"/>
</dbReference>
<sequence length="156" mass="15945">MMKKLFSLCVALAFTLILAACSGGGAPAGAYDPDATAQALLDSGAFSEALEALDADLISSLYGLESQPEAAAVYTSTGATAEEIAVLVFSTQEEADDARKALEARVSDQKDACEGYLPAELPKLEQAIVKESGSSVLLVVANDSQAAQAALDGLAQ</sequence>
<name>A0A0S2VZZ5_9FIRM</name>
<gene>
    <name evidence="2" type="ORF">IB211_00254c</name>
</gene>
<evidence type="ECO:0000313" key="3">
    <source>
        <dbReference type="Proteomes" id="UP000064844"/>
    </source>
</evidence>
<dbReference type="Proteomes" id="UP000064844">
    <property type="component" value="Chromosome"/>
</dbReference>
<evidence type="ECO:0008006" key="4">
    <source>
        <dbReference type="Google" id="ProtNLM"/>
    </source>
</evidence>
<dbReference type="AlphaFoldDB" id="A0A0S2VZZ5"/>
<evidence type="ECO:0000313" key="2">
    <source>
        <dbReference type="EMBL" id="ALP92650.1"/>
    </source>
</evidence>
<feature type="chain" id="PRO_5038632881" description="DUF4358 domain-containing protein" evidence="1">
    <location>
        <begin position="20"/>
        <end position="156"/>
    </location>
</feature>
<dbReference type="Pfam" id="PF14270">
    <property type="entry name" value="DUF4358"/>
    <property type="match status" value="1"/>
</dbReference>
<dbReference type="RefSeq" id="WP_052082777.1">
    <property type="nucleotide sequence ID" value="NZ_CP011307.1"/>
</dbReference>
<keyword evidence="3" id="KW-1185">Reference proteome</keyword>
<dbReference type="EMBL" id="CP011307">
    <property type="protein sequence ID" value="ALP92650.1"/>
    <property type="molecule type" value="Genomic_DNA"/>
</dbReference>
<reference evidence="3" key="2">
    <citation type="submission" date="2015-04" db="EMBL/GenBank/DDBJ databases">
        <title>A butyrogenic pathway from the amino acid lysine in a human gut commensal.</title>
        <authorList>
            <person name="de Vos W.M."/>
            <person name="Bui N.T.P."/>
            <person name="Plugge C.M."/>
            <person name="Ritari J."/>
        </authorList>
    </citation>
    <scope>NUCLEOTIDE SEQUENCE [LARGE SCALE GENOMIC DNA]</scope>
    <source>
        <strain evidence="3">AF211</strain>
    </source>
</reference>
<keyword evidence="1" id="KW-0732">Signal</keyword>
<dbReference type="KEGG" id="ibu:IB211_00254c"/>
<dbReference type="eggNOG" id="ENOG50333CE">
    <property type="taxonomic scope" value="Bacteria"/>
</dbReference>
<feature type="signal peptide" evidence="1">
    <location>
        <begin position="1"/>
        <end position="19"/>
    </location>
</feature>
<dbReference type="STRING" id="1297617.IB211_00254c"/>